<dbReference type="RefSeq" id="WP_086320125.1">
    <property type="nucleotide sequence ID" value="NZ_NASD01000003.1"/>
</dbReference>
<name>A0A242NWB8_9GAMM</name>
<dbReference type="OrthoDB" id="512716at2"/>
<protein>
    <submittedName>
        <fullName evidence="1">Uncharacterized protein</fullName>
    </submittedName>
</protein>
<proteinExistence type="predicted"/>
<accession>A0A242NWB8</accession>
<sequence>MAKIKPPNKQDNSIIKPRENKKVSTNTFTPIFSFEHMIDKCHCVDCCENDDLVALVKRIRLLSKMTWNQILSSSRYKLGCEKIARDSINEKIPTKLHGQEDINFLSLRFNGMKPMIGFREDRIFHIIWIDFDFKVYKHE</sequence>
<gene>
    <name evidence="1" type="ORF">B6D06_02760</name>
</gene>
<dbReference type="Proteomes" id="UP000194968">
    <property type="component" value="Unassembled WGS sequence"/>
</dbReference>
<dbReference type="EMBL" id="NASK01000078">
    <property type="protein sequence ID" value="OTQ51530.1"/>
    <property type="molecule type" value="Genomic_DNA"/>
</dbReference>
<dbReference type="AlphaFoldDB" id="A0A242NWB8"/>
<reference evidence="1 2" key="1">
    <citation type="submission" date="2017-03" db="EMBL/GenBank/DDBJ databases">
        <title>Comparative genomics of honeybee gut symbionts reveal geographically distinct and subgroup specific antibiotic resistance.</title>
        <authorList>
            <person name="Ludvigsen J."/>
            <person name="Porcellato D."/>
            <person name="Labee-Lund T.M."/>
            <person name="Amdam G.V."/>
            <person name="Rudi K."/>
        </authorList>
    </citation>
    <scope>NUCLEOTIDE SEQUENCE [LARGE SCALE GENOMIC DNA]</scope>
    <source>
        <strain evidence="1 2">A-4-12</strain>
    </source>
</reference>
<evidence type="ECO:0000313" key="1">
    <source>
        <dbReference type="EMBL" id="OTQ51530.1"/>
    </source>
</evidence>
<organism evidence="1 2">
    <name type="scientific">Gilliamella apis</name>
    <dbReference type="NCBI Taxonomy" id="1970738"/>
    <lineage>
        <taxon>Bacteria</taxon>
        <taxon>Pseudomonadati</taxon>
        <taxon>Pseudomonadota</taxon>
        <taxon>Gammaproteobacteria</taxon>
        <taxon>Orbales</taxon>
        <taxon>Orbaceae</taxon>
        <taxon>Gilliamella</taxon>
    </lineage>
</organism>
<evidence type="ECO:0000313" key="2">
    <source>
        <dbReference type="Proteomes" id="UP000194968"/>
    </source>
</evidence>
<comment type="caution">
    <text evidence="1">The sequence shown here is derived from an EMBL/GenBank/DDBJ whole genome shotgun (WGS) entry which is preliminary data.</text>
</comment>